<dbReference type="PANTHER" id="PTHR45982">
    <property type="entry name" value="REGULATOR OF CHROMOSOME CONDENSATION"/>
    <property type="match status" value="1"/>
</dbReference>
<feature type="repeat" description="RCC1" evidence="3">
    <location>
        <begin position="184"/>
        <end position="252"/>
    </location>
</feature>
<accession>A0A067NBZ5</accession>
<feature type="repeat" description="RCC1" evidence="3">
    <location>
        <begin position="119"/>
        <end position="183"/>
    </location>
</feature>
<feature type="repeat" description="RCC1" evidence="3">
    <location>
        <begin position="364"/>
        <end position="426"/>
    </location>
</feature>
<dbReference type="AlphaFoldDB" id="A0A067NBZ5"/>
<dbReference type="PRINTS" id="PR00633">
    <property type="entry name" value="RCCNDNSATION"/>
</dbReference>
<dbReference type="STRING" id="930990.A0A067NBZ5"/>
<dbReference type="GO" id="GO:0005085">
    <property type="term" value="F:guanyl-nucleotide exchange factor activity"/>
    <property type="evidence" value="ECO:0007669"/>
    <property type="project" value="TreeGrafter"/>
</dbReference>
<evidence type="ECO:0000256" key="2">
    <source>
        <dbReference type="ARBA" id="ARBA00022737"/>
    </source>
</evidence>
<dbReference type="Gene3D" id="2.130.10.30">
    <property type="entry name" value="Regulator of chromosome condensation 1/beta-lactamase-inhibitor protein II"/>
    <property type="match status" value="1"/>
</dbReference>
<name>A0A067NBZ5_BOTB1</name>
<dbReference type="OrthoDB" id="61110at2759"/>
<feature type="domain" description="RCC1-like" evidence="5">
    <location>
        <begin position="121"/>
        <end position="580"/>
    </location>
</feature>
<evidence type="ECO:0000259" key="5">
    <source>
        <dbReference type="Pfam" id="PF25390"/>
    </source>
</evidence>
<evidence type="ECO:0000313" key="7">
    <source>
        <dbReference type="Proteomes" id="UP000027195"/>
    </source>
</evidence>
<feature type="repeat" description="RCC1" evidence="3">
    <location>
        <begin position="530"/>
        <end position="584"/>
    </location>
</feature>
<evidence type="ECO:0000313" key="6">
    <source>
        <dbReference type="EMBL" id="KDQ21657.1"/>
    </source>
</evidence>
<protein>
    <recommendedName>
        <fullName evidence="5">RCC1-like domain-containing protein</fullName>
    </recommendedName>
</protein>
<dbReference type="PROSITE" id="PS50012">
    <property type="entry name" value="RCC1_3"/>
    <property type="match status" value="6"/>
</dbReference>
<keyword evidence="2" id="KW-0677">Repeat</keyword>
<proteinExistence type="predicted"/>
<dbReference type="InterPro" id="IPR009091">
    <property type="entry name" value="RCC1/BLIP-II"/>
</dbReference>
<reference evidence="7" key="1">
    <citation type="journal article" date="2014" name="Proc. Natl. Acad. Sci. U.S.A.">
        <title>Extensive sampling of basidiomycete genomes demonstrates inadequacy of the white-rot/brown-rot paradigm for wood decay fungi.</title>
        <authorList>
            <person name="Riley R."/>
            <person name="Salamov A.A."/>
            <person name="Brown D.W."/>
            <person name="Nagy L.G."/>
            <person name="Floudas D."/>
            <person name="Held B.W."/>
            <person name="Levasseur A."/>
            <person name="Lombard V."/>
            <person name="Morin E."/>
            <person name="Otillar R."/>
            <person name="Lindquist E.A."/>
            <person name="Sun H."/>
            <person name="LaButti K.M."/>
            <person name="Schmutz J."/>
            <person name="Jabbour D."/>
            <person name="Luo H."/>
            <person name="Baker S.E."/>
            <person name="Pisabarro A.G."/>
            <person name="Walton J.D."/>
            <person name="Blanchette R.A."/>
            <person name="Henrissat B."/>
            <person name="Martin F."/>
            <person name="Cullen D."/>
            <person name="Hibbett D.S."/>
            <person name="Grigoriev I.V."/>
        </authorList>
    </citation>
    <scope>NUCLEOTIDE SEQUENCE [LARGE SCALE GENOMIC DNA]</scope>
    <source>
        <strain evidence="7">FD-172 SS1</strain>
    </source>
</reference>
<dbReference type="Pfam" id="PF25390">
    <property type="entry name" value="WD40_RLD"/>
    <property type="match status" value="1"/>
</dbReference>
<dbReference type="SUPFAM" id="SSF50985">
    <property type="entry name" value="RCC1/BLIP-II"/>
    <property type="match status" value="1"/>
</dbReference>
<dbReference type="Proteomes" id="UP000027195">
    <property type="component" value="Unassembled WGS sequence"/>
</dbReference>
<evidence type="ECO:0000256" key="1">
    <source>
        <dbReference type="ARBA" id="ARBA00022658"/>
    </source>
</evidence>
<feature type="region of interest" description="Disordered" evidence="4">
    <location>
        <begin position="462"/>
        <end position="509"/>
    </location>
</feature>
<keyword evidence="1" id="KW-0344">Guanine-nucleotide releasing factor</keyword>
<feature type="region of interest" description="Disordered" evidence="4">
    <location>
        <begin position="1"/>
        <end position="100"/>
    </location>
</feature>
<dbReference type="FunCoup" id="A0A067NBZ5">
    <property type="interactions" value="787"/>
</dbReference>
<dbReference type="GO" id="GO:0005737">
    <property type="term" value="C:cytoplasm"/>
    <property type="evidence" value="ECO:0007669"/>
    <property type="project" value="TreeGrafter"/>
</dbReference>
<evidence type="ECO:0000256" key="4">
    <source>
        <dbReference type="SAM" id="MobiDB-lite"/>
    </source>
</evidence>
<sequence>MPPRLRPRSKSFGESTRAPALLPTLLGKKRPPSPSVSPAKQTDASPATRARKRRAPPSHSATETPRPRSPAQTDFTLDTKRKRGRPPKSRDGTPTTPARALKLPLNILPRPAWHVRPSRHLFIFGNGEMGQFGLGITELGSIPAPTLHSWFEGAIQSGILGDEGAGLEKVVAGGMHTLAIDEEGRVWSWGINDNASLGRPTIDVPDPINPQHAIDPEILETQPMVIDSLIEEEFRAVAVAAGASVSVALGLRGELRVWGSFRSSDGLLGFDGKPGSSKTQFVPLSLPALEGNKFVSVACGTDHIIALTTTGHVYAWGNGQQAQLGRRIIERRKVNGLAPERLALRNIVAVGSGSYHSFAVDKKGVVYAWGLNSCRQTGVRESRGGAEAIVANPTIVDALHPDNLGKGRVVTAISGGEHHSLFLLNDGSVWGCGRSDGFELGLNDDHPAMKKIIDARDPNVDAAKRPDEYVPEPVPIPFPPAPPTDTNVDMDTDDPPLPPYDSSVGSTSPSNPMAQISAGMRHNLAVSRSGQVYGWGYAPKCQLGLGEGVDSSHTPRRLKSAVLEGWKVEYAGAGEQHCVLMATKSA</sequence>
<dbReference type="InterPro" id="IPR051553">
    <property type="entry name" value="Ran_GTPase-activating"/>
</dbReference>
<evidence type="ECO:0000256" key="3">
    <source>
        <dbReference type="PROSITE-ProRule" id="PRU00235"/>
    </source>
</evidence>
<dbReference type="HOGENOM" id="CLU_005210_4_2_1"/>
<organism evidence="6 7">
    <name type="scientific">Botryobasidium botryosum (strain FD-172 SS1)</name>
    <dbReference type="NCBI Taxonomy" id="930990"/>
    <lineage>
        <taxon>Eukaryota</taxon>
        <taxon>Fungi</taxon>
        <taxon>Dikarya</taxon>
        <taxon>Basidiomycota</taxon>
        <taxon>Agaricomycotina</taxon>
        <taxon>Agaricomycetes</taxon>
        <taxon>Cantharellales</taxon>
        <taxon>Botryobasidiaceae</taxon>
        <taxon>Botryobasidium</taxon>
    </lineage>
</organism>
<gene>
    <name evidence="6" type="ORF">BOTBODRAFT_26088</name>
</gene>
<dbReference type="PROSITE" id="PS00626">
    <property type="entry name" value="RCC1_2"/>
    <property type="match status" value="3"/>
</dbReference>
<dbReference type="InterPro" id="IPR058923">
    <property type="entry name" value="RCC1-like_dom"/>
</dbReference>
<dbReference type="PANTHER" id="PTHR45982:SF1">
    <property type="entry name" value="REGULATOR OF CHROMOSOME CONDENSATION"/>
    <property type="match status" value="1"/>
</dbReference>
<dbReference type="InParanoid" id="A0A067NBZ5"/>
<dbReference type="EMBL" id="KL198016">
    <property type="protein sequence ID" value="KDQ21657.1"/>
    <property type="molecule type" value="Genomic_DNA"/>
</dbReference>
<feature type="repeat" description="RCC1" evidence="3">
    <location>
        <begin position="253"/>
        <end position="310"/>
    </location>
</feature>
<feature type="compositionally biased region" description="Pro residues" evidence="4">
    <location>
        <begin position="472"/>
        <end position="483"/>
    </location>
</feature>
<dbReference type="InterPro" id="IPR000408">
    <property type="entry name" value="Reg_chr_condens"/>
</dbReference>
<feature type="repeat" description="RCC1" evidence="3">
    <location>
        <begin position="311"/>
        <end position="363"/>
    </location>
</feature>
<keyword evidence="7" id="KW-1185">Reference proteome</keyword>